<dbReference type="PROSITE" id="PS50084">
    <property type="entry name" value="KH_TYPE_1"/>
    <property type="match status" value="1"/>
</dbReference>
<dbReference type="Proteomes" id="UP000823614">
    <property type="component" value="Unassembled WGS sequence"/>
</dbReference>
<keyword evidence="6 8" id="KW-1133">Transmembrane helix</keyword>
<dbReference type="SMART" id="SM00471">
    <property type="entry name" value="HDc"/>
    <property type="match status" value="1"/>
</dbReference>
<keyword evidence="2 8" id="KW-0540">Nuclease</keyword>
<dbReference type="InterPro" id="IPR036612">
    <property type="entry name" value="KH_dom_type_1_sf"/>
</dbReference>
<evidence type="ECO:0000256" key="4">
    <source>
        <dbReference type="ARBA" id="ARBA00022801"/>
    </source>
</evidence>
<dbReference type="InterPro" id="IPR004088">
    <property type="entry name" value="KH_dom_type_1"/>
</dbReference>
<dbReference type="NCBIfam" id="TIGR03319">
    <property type="entry name" value="RNase_Y"/>
    <property type="match status" value="1"/>
</dbReference>
<organism evidence="12 13">
    <name type="scientific">Candidatus Gallilactobacillus intestinavium</name>
    <dbReference type="NCBI Taxonomy" id="2840838"/>
    <lineage>
        <taxon>Bacteria</taxon>
        <taxon>Bacillati</taxon>
        <taxon>Bacillota</taxon>
        <taxon>Bacilli</taxon>
        <taxon>Lactobacillales</taxon>
        <taxon>Lactobacillaceae</taxon>
        <taxon>Lactobacillaceae incertae sedis</taxon>
        <taxon>Candidatus Gallilactobacillus</taxon>
    </lineage>
</organism>
<dbReference type="GO" id="GO:0016787">
    <property type="term" value="F:hydrolase activity"/>
    <property type="evidence" value="ECO:0007669"/>
    <property type="project" value="UniProtKB-KW"/>
</dbReference>
<comment type="subcellular location">
    <subcellularLocation>
        <location evidence="8">Cell membrane</location>
        <topology evidence="8">Single-pass membrane protein</topology>
    </subcellularLocation>
</comment>
<keyword evidence="7 8" id="KW-0472">Membrane</keyword>
<dbReference type="Pfam" id="PF12072">
    <property type="entry name" value="RNase_Y_N"/>
    <property type="match status" value="1"/>
</dbReference>
<dbReference type="SMART" id="SM00322">
    <property type="entry name" value="KH"/>
    <property type="match status" value="1"/>
</dbReference>
<reference evidence="12" key="2">
    <citation type="journal article" date="2021" name="PeerJ">
        <title>Extensive microbial diversity within the chicken gut microbiome revealed by metagenomics and culture.</title>
        <authorList>
            <person name="Gilroy R."/>
            <person name="Ravi A."/>
            <person name="Getino M."/>
            <person name="Pursley I."/>
            <person name="Horton D.L."/>
            <person name="Alikhan N.F."/>
            <person name="Baker D."/>
            <person name="Gharbi K."/>
            <person name="Hall N."/>
            <person name="Watson M."/>
            <person name="Adriaenssens E.M."/>
            <person name="Foster-Nyarko E."/>
            <person name="Jarju S."/>
            <person name="Secka A."/>
            <person name="Antonio M."/>
            <person name="Oren A."/>
            <person name="Chaudhuri R.R."/>
            <person name="La Ragione R."/>
            <person name="Hildebrand F."/>
            <person name="Pallen M.J."/>
        </authorList>
    </citation>
    <scope>NUCLEOTIDE SEQUENCE</scope>
    <source>
        <strain evidence="12">C6-149</strain>
    </source>
</reference>
<keyword evidence="4 8" id="KW-0378">Hydrolase</keyword>
<feature type="transmembrane region" description="Helical" evidence="8">
    <location>
        <begin position="6"/>
        <end position="27"/>
    </location>
</feature>
<dbReference type="Gene3D" id="3.30.310.210">
    <property type="match status" value="1"/>
</dbReference>
<evidence type="ECO:0000256" key="5">
    <source>
        <dbReference type="ARBA" id="ARBA00022884"/>
    </source>
</evidence>
<keyword evidence="1 8" id="KW-0812">Transmembrane</keyword>
<dbReference type="SUPFAM" id="SSF54791">
    <property type="entry name" value="Eukaryotic type KH-domain (KH-domain type I)"/>
    <property type="match status" value="1"/>
</dbReference>
<dbReference type="SUPFAM" id="SSF109604">
    <property type="entry name" value="HD-domain/PDEase-like"/>
    <property type="match status" value="1"/>
</dbReference>
<dbReference type="Pfam" id="PF01966">
    <property type="entry name" value="HD"/>
    <property type="match status" value="1"/>
</dbReference>
<keyword evidence="5 8" id="KW-0694">RNA-binding</keyword>
<dbReference type="EMBL" id="JADIMP010000053">
    <property type="protein sequence ID" value="MBO8441459.1"/>
    <property type="molecule type" value="Genomic_DNA"/>
</dbReference>
<dbReference type="CDD" id="cd00077">
    <property type="entry name" value="HDc"/>
    <property type="match status" value="1"/>
</dbReference>
<feature type="domain" description="HD" evidence="11">
    <location>
        <begin position="335"/>
        <end position="428"/>
    </location>
</feature>
<dbReference type="HAMAP" id="MF_00335">
    <property type="entry name" value="RNase_Y"/>
    <property type="match status" value="1"/>
</dbReference>
<feature type="coiled-coil region" evidence="10">
    <location>
        <begin position="58"/>
        <end position="145"/>
    </location>
</feature>
<dbReference type="InterPro" id="IPR022711">
    <property type="entry name" value="RNase_Y_N"/>
</dbReference>
<dbReference type="EC" id="3.1.-.-" evidence="8 9"/>
<dbReference type="GO" id="GO:0003723">
    <property type="term" value="F:RNA binding"/>
    <property type="evidence" value="ECO:0007669"/>
    <property type="project" value="UniProtKB-UniRule"/>
</dbReference>
<proteinExistence type="inferred from homology"/>
<evidence type="ECO:0000256" key="8">
    <source>
        <dbReference type="HAMAP-Rule" id="MF_00335"/>
    </source>
</evidence>
<dbReference type="InterPro" id="IPR006675">
    <property type="entry name" value="HDIG_dom"/>
</dbReference>
<comment type="caution">
    <text evidence="12">The sequence shown here is derived from an EMBL/GenBank/DDBJ whole genome shotgun (WGS) entry which is preliminary data.</text>
</comment>
<gene>
    <name evidence="8 12" type="primary">rny</name>
    <name evidence="12" type="ORF">IAA89_03315</name>
</gene>
<dbReference type="GO" id="GO:0005886">
    <property type="term" value="C:plasma membrane"/>
    <property type="evidence" value="ECO:0007669"/>
    <property type="project" value="UniProtKB-SubCell"/>
</dbReference>
<keyword evidence="8" id="KW-1003">Cell membrane</keyword>
<dbReference type="GO" id="GO:0004521">
    <property type="term" value="F:RNA endonuclease activity"/>
    <property type="evidence" value="ECO:0007669"/>
    <property type="project" value="UniProtKB-UniRule"/>
</dbReference>
<dbReference type="Pfam" id="PF00013">
    <property type="entry name" value="KH_1"/>
    <property type="match status" value="1"/>
</dbReference>
<sequence>MIKNGIFPMLLYVFVGFIISFILFWIFNKFNLVKSRSLAKDILNNAKLKAENMRKDLLLSAKEEVEKYRKELNLDLQEQKKDLKDKELRLIKQEEDLLKKDNLLQLREDKLSKKEDILSSKLKNIEQQKEKVDELINERKENIEKIASMTSAEAKQLIIKETKIELEHDRSLMIRRNLELIKQNSEKEAKKIIASAIQNSAADTVSETTVSVVSLPNEDMKGRIIGKEGRNIRTFQSLTGVDLIIDDTPKAVVLSAYDPIRRAIAKLALERLIVDGRIHPSKIEEIVNKSERDIDNKIKDLGEQTIFELGLHNVHPDLIKIIGRMNYRTSYGQNVLNHSIEVAKLSGIMAAELNEDVVLAKRAGLLHDIGKAVDKDINKSHVELGVEIANYFHEKEVIVDSIASHHGDEDPKSVIAVLVSAADAISAARPGARSESLEEYIQRLKNLEEIANSFSGVKKSYAIQAGREVRIIVNSKLINDDKMVLLAQNIKNKIESSLEYPGNIKINVIRETRSVEYAN</sequence>
<dbReference type="InterPro" id="IPR004087">
    <property type="entry name" value="KH_dom"/>
</dbReference>
<dbReference type="FunFam" id="1.10.3210.10:FF:000003">
    <property type="entry name" value="Ribonuclease Y"/>
    <property type="match status" value="1"/>
</dbReference>
<dbReference type="InterPro" id="IPR006674">
    <property type="entry name" value="HD_domain"/>
</dbReference>
<dbReference type="InterPro" id="IPR003607">
    <property type="entry name" value="HD/PDEase_dom"/>
</dbReference>
<protein>
    <recommendedName>
        <fullName evidence="8 9">Ribonuclease Y</fullName>
        <shortName evidence="8">RNase Y</shortName>
        <ecNumber evidence="8 9">3.1.-.-</ecNumber>
    </recommendedName>
</protein>
<evidence type="ECO:0000313" key="12">
    <source>
        <dbReference type="EMBL" id="MBO8441459.1"/>
    </source>
</evidence>
<name>A0A9D9EA24_9LACO</name>
<evidence type="ECO:0000313" key="13">
    <source>
        <dbReference type="Proteomes" id="UP000823614"/>
    </source>
</evidence>
<dbReference type="PROSITE" id="PS51831">
    <property type="entry name" value="HD"/>
    <property type="match status" value="1"/>
</dbReference>
<comment type="similarity">
    <text evidence="8">Belongs to the RNase Y family.</text>
</comment>
<dbReference type="AlphaFoldDB" id="A0A9D9EA24"/>
<evidence type="ECO:0000256" key="2">
    <source>
        <dbReference type="ARBA" id="ARBA00022722"/>
    </source>
</evidence>
<dbReference type="Gene3D" id="1.10.3210.10">
    <property type="entry name" value="Hypothetical protein af1432"/>
    <property type="match status" value="1"/>
</dbReference>
<reference evidence="12" key="1">
    <citation type="submission" date="2020-10" db="EMBL/GenBank/DDBJ databases">
        <authorList>
            <person name="Gilroy R."/>
        </authorList>
    </citation>
    <scope>NUCLEOTIDE SEQUENCE</scope>
    <source>
        <strain evidence="12">C6-149</strain>
    </source>
</reference>
<keyword evidence="3 8" id="KW-0255">Endonuclease</keyword>
<evidence type="ECO:0000256" key="7">
    <source>
        <dbReference type="ARBA" id="ARBA00023136"/>
    </source>
</evidence>
<dbReference type="CDD" id="cd22431">
    <property type="entry name" value="KH-I_RNaseY"/>
    <property type="match status" value="1"/>
</dbReference>
<dbReference type="InterPro" id="IPR017705">
    <property type="entry name" value="Ribonuclease_Y"/>
</dbReference>
<dbReference type="PANTHER" id="PTHR12826">
    <property type="entry name" value="RIBONUCLEASE Y"/>
    <property type="match status" value="1"/>
</dbReference>
<evidence type="ECO:0000256" key="1">
    <source>
        <dbReference type="ARBA" id="ARBA00022692"/>
    </source>
</evidence>
<dbReference type="GO" id="GO:0006402">
    <property type="term" value="P:mRNA catabolic process"/>
    <property type="evidence" value="ECO:0007669"/>
    <property type="project" value="UniProtKB-UniRule"/>
</dbReference>
<evidence type="ECO:0000259" key="11">
    <source>
        <dbReference type="PROSITE" id="PS51831"/>
    </source>
</evidence>
<evidence type="ECO:0000256" key="6">
    <source>
        <dbReference type="ARBA" id="ARBA00022989"/>
    </source>
</evidence>
<comment type="function">
    <text evidence="8">Endoribonuclease that initiates mRNA decay.</text>
</comment>
<evidence type="ECO:0000256" key="3">
    <source>
        <dbReference type="ARBA" id="ARBA00022759"/>
    </source>
</evidence>
<evidence type="ECO:0000256" key="9">
    <source>
        <dbReference type="NCBIfam" id="TIGR03319"/>
    </source>
</evidence>
<dbReference type="NCBIfam" id="TIGR00277">
    <property type="entry name" value="HDIG"/>
    <property type="match status" value="1"/>
</dbReference>
<keyword evidence="10" id="KW-0175">Coiled coil</keyword>
<evidence type="ECO:0000256" key="10">
    <source>
        <dbReference type="SAM" id="Coils"/>
    </source>
</evidence>
<dbReference type="PANTHER" id="PTHR12826:SF15">
    <property type="entry name" value="RIBONUCLEASE Y"/>
    <property type="match status" value="1"/>
</dbReference>
<accession>A0A9D9EA24</accession>